<sequence length="112" mass="12389">MATLQKKWLRAVSFIALFFAIVGFGYVVKAEVSKIAHIKTAKVTPVKKHKQVDYYWYQKNASGNYVFDHTGSEPTSGCPSVGDEYCAKGFTSSQSGTITDATTAQANRYYSE</sequence>
<dbReference type="EMBL" id="CM001403">
    <property type="protein sequence ID" value="EHQ26572.1"/>
    <property type="molecule type" value="Genomic_DNA"/>
</dbReference>
<gene>
    <name evidence="1" type="ORF">Mucpa_2450</name>
</gene>
<proteinExistence type="predicted"/>
<dbReference type="RefSeq" id="WP_008506674.1">
    <property type="nucleotide sequence ID" value="NZ_CM001403.1"/>
</dbReference>
<evidence type="ECO:0000313" key="2">
    <source>
        <dbReference type="Proteomes" id="UP000002774"/>
    </source>
</evidence>
<dbReference type="AlphaFoldDB" id="H1YIK6"/>
<evidence type="ECO:0000313" key="1">
    <source>
        <dbReference type="EMBL" id="EHQ26572.1"/>
    </source>
</evidence>
<organism evidence="1 2">
    <name type="scientific">Mucilaginibacter paludis DSM 18603</name>
    <dbReference type="NCBI Taxonomy" id="714943"/>
    <lineage>
        <taxon>Bacteria</taxon>
        <taxon>Pseudomonadati</taxon>
        <taxon>Bacteroidota</taxon>
        <taxon>Sphingobacteriia</taxon>
        <taxon>Sphingobacteriales</taxon>
        <taxon>Sphingobacteriaceae</taxon>
        <taxon>Mucilaginibacter</taxon>
    </lineage>
</organism>
<dbReference type="HOGENOM" id="CLU_2143048_0_0_10"/>
<name>H1YIK6_9SPHI</name>
<protein>
    <submittedName>
        <fullName evidence="1">Uncharacterized protein</fullName>
    </submittedName>
</protein>
<dbReference type="Proteomes" id="UP000002774">
    <property type="component" value="Chromosome"/>
</dbReference>
<keyword evidence="2" id="KW-1185">Reference proteome</keyword>
<accession>H1YIK6</accession>
<dbReference type="OrthoDB" id="773132at2"/>
<reference evidence="1" key="1">
    <citation type="submission" date="2011-09" db="EMBL/GenBank/DDBJ databases">
        <title>The permanent draft genome of Mucilaginibacter paludis DSM 18603.</title>
        <authorList>
            <consortium name="US DOE Joint Genome Institute (JGI-PGF)"/>
            <person name="Lucas S."/>
            <person name="Han J."/>
            <person name="Lapidus A."/>
            <person name="Bruce D."/>
            <person name="Goodwin L."/>
            <person name="Pitluck S."/>
            <person name="Peters L."/>
            <person name="Kyrpides N."/>
            <person name="Mavromatis K."/>
            <person name="Ivanova N."/>
            <person name="Mikhailova N."/>
            <person name="Held B."/>
            <person name="Detter J.C."/>
            <person name="Tapia R."/>
            <person name="Han C."/>
            <person name="Land M."/>
            <person name="Hauser L."/>
            <person name="Markowitz V."/>
            <person name="Cheng J.-F."/>
            <person name="Hugenholtz P."/>
            <person name="Woyke T."/>
            <person name="Wu D."/>
            <person name="Tindall B."/>
            <person name="Brambilla E."/>
            <person name="Klenk H.-P."/>
            <person name="Eisen J.A."/>
        </authorList>
    </citation>
    <scope>NUCLEOTIDE SEQUENCE [LARGE SCALE GENOMIC DNA]</scope>
    <source>
        <strain evidence="1">DSM 18603</strain>
    </source>
</reference>